<dbReference type="GO" id="GO:0005737">
    <property type="term" value="C:cytoplasm"/>
    <property type="evidence" value="ECO:0007669"/>
    <property type="project" value="TreeGrafter"/>
</dbReference>
<feature type="domain" description="Alcohol dehydrogenase-like C-terminal" evidence="8">
    <location>
        <begin position="198"/>
        <end position="322"/>
    </location>
</feature>
<evidence type="ECO:0000259" key="8">
    <source>
        <dbReference type="Pfam" id="PF00107"/>
    </source>
</evidence>
<comment type="caution">
    <text evidence="10">The sequence shown here is derived from an EMBL/GenBank/DDBJ whole genome shotgun (WGS) entry which is preliminary data.</text>
</comment>
<comment type="similarity">
    <text evidence="2">Belongs to the zinc-containing alcohol dehydrogenase family.</text>
</comment>
<dbReference type="SUPFAM" id="SSF50129">
    <property type="entry name" value="GroES-like"/>
    <property type="match status" value="1"/>
</dbReference>
<dbReference type="PANTHER" id="PTHR42940">
    <property type="entry name" value="ALCOHOL DEHYDROGENASE 1-RELATED"/>
    <property type="match status" value="1"/>
</dbReference>
<dbReference type="Gene3D" id="3.40.50.720">
    <property type="entry name" value="NAD(P)-binding Rossmann-like Domain"/>
    <property type="match status" value="1"/>
</dbReference>
<dbReference type="SUPFAM" id="SSF51735">
    <property type="entry name" value="NAD(P)-binding Rossmann-fold domains"/>
    <property type="match status" value="1"/>
</dbReference>
<dbReference type="STRING" id="1792845.BC343_19045"/>
<comment type="cofactor">
    <cofactor evidence="1">
        <name>Zn(2+)</name>
        <dbReference type="ChEBI" id="CHEBI:29105"/>
    </cofactor>
</comment>
<keyword evidence="6" id="KW-0560">Oxidoreductase</keyword>
<keyword evidence="5" id="KW-0862">Zinc</keyword>
<keyword evidence="11" id="KW-1185">Reference proteome</keyword>
<reference evidence="10 11" key="1">
    <citation type="submission" date="2016-07" db="EMBL/GenBank/DDBJ databases">
        <title>Genomic analysis of zinc-resistant bacterium Mucilaginibacter pedocola TBZ30.</title>
        <authorList>
            <person name="Huang J."/>
            <person name="Tang J."/>
        </authorList>
    </citation>
    <scope>NUCLEOTIDE SEQUENCE [LARGE SCALE GENOMIC DNA]</scope>
    <source>
        <strain evidence="10 11">TBZ30</strain>
    </source>
</reference>
<dbReference type="InterPro" id="IPR011032">
    <property type="entry name" value="GroES-like_sf"/>
</dbReference>
<dbReference type="PANTHER" id="PTHR42940:SF3">
    <property type="entry name" value="ALCOHOL DEHYDROGENASE 1-RELATED"/>
    <property type="match status" value="1"/>
</dbReference>
<evidence type="ECO:0000256" key="5">
    <source>
        <dbReference type="ARBA" id="ARBA00022833"/>
    </source>
</evidence>
<dbReference type="EMBL" id="MBTF01000039">
    <property type="protein sequence ID" value="OOQ56537.1"/>
    <property type="molecule type" value="Genomic_DNA"/>
</dbReference>
<gene>
    <name evidence="10" type="ORF">BC343_19045</name>
</gene>
<evidence type="ECO:0000256" key="4">
    <source>
        <dbReference type="ARBA" id="ARBA00022723"/>
    </source>
</evidence>
<evidence type="ECO:0000256" key="1">
    <source>
        <dbReference type="ARBA" id="ARBA00001947"/>
    </source>
</evidence>
<dbReference type="InterPro" id="IPR013149">
    <property type="entry name" value="ADH-like_C"/>
</dbReference>
<evidence type="ECO:0000256" key="7">
    <source>
        <dbReference type="ARBA" id="ARBA00023027"/>
    </source>
</evidence>
<evidence type="ECO:0000313" key="11">
    <source>
        <dbReference type="Proteomes" id="UP000189739"/>
    </source>
</evidence>
<dbReference type="EC" id="1.1.1.1" evidence="3"/>
<protein>
    <recommendedName>
        <fullName evidence="3">alcohol dehydrogenase</fullName>
        <ecNumber evidence="3">1.1.1.1</ecNumber>
    </recommendedName>
</protein>
<evidence type="ECO:0000256" key="3">
    <source>
        <dbReference type="ARBA" id="ARBA00013190"/>
    </source>
</evidence>
<proteinExistence type="inferred from homology"/>
<accession>A0A1S9P6S3</accession>
<organism evidence="10 11">
    <name type="scientific">Mucilaginibacter pedocola</name>
    <dbReference type="NCBI Taxonomy" id="1792845"/>
    <lineage>
        <taxon>Bacteria</taxon>
        <taxon>Pseudomonadati</taxon>
        <taxon>Bacteroidota</taxon>
        <taxon>Sphingobacteriia</taxon>
        <taxon>Sphingobacteriales</taxon>
        <taxon>Sphingobacteriaceae</taxon>
        <taxon>Mucilaginibacter</taxon>
    </lineage>
</organism>
<evidence type="ECO:0000259" key="9">
    <source>
        <dbReference type="Pfam" id="PF08240"/>
    </source>
</evidence>
<dbReference type="InterPro" id="IPR013154">
    <property type="entry name" value="ADH-like_N"/>
</dbReference>
<feature type="domain" description="Alcohol dehydrogenase-like N-terminal" evidence="9">
    <location>
        <begin position="37"/>
        <end position="151"/>
    </location>
</feature>
<keyword evidence="4" id="KW-0479">Metal-binding</keyword>
<dbReference type="RefSeq" id="WP_078351499.1">
    <property type="nucleotide sequence ID" value="NZ_MBTF01000039.1"/>
</dbReference>
<keyword evidence="7" id="KW-0520">NAD</keyword>
<dbReference type="Pfam" id="PF00107">
    <property type="entry name" value="ADH_zinc_N"/>
    <property type="match status" value="1"/>
</dbReference>
<sequence>MLTKTQTSLSGKAIIFDGAGKPFRTVKGHVNGDAINAIVVKNRYTTLCGSDIHTFCGHRKEPDNVVLGHEITGDIVRLPEGEIVRDMRGEEVQVGDRITWSIFAVPAGVEAPREDMPQKSGQLFKYGHAPSSKQDMFNGGLADYCVLRPNTAFIKLSPEIPLKVAATISCAHATVTGALRVAGDVAGKSVLVFGAGLLGISCVAQCREAGAKWVGLIDRDQARLNWGRKFGADGLYAFTPDTIEGNYPWPEVDITFDMTGHGEAMVAGLKSLALGGTAVWIGAVFPAAAVPIDAQRMVRRILTIKGLHNYNYDDFLNAAVFIEKNYLKYPFESLVEKEFSLAEVDRAFAYATEYKPVRVGVAIG</sequence>
<name>A0A1S9P6S3_9SPHI</name>
<dbReference type="OrthoDB" id="9787435at2"/>
<evidence type="ECO:0000313" key="10">
    <source>
        <dbReference type="EMBL" id="OOQ56537.1"/>
    </source>
</evidence>
<dbReference type="Pfam" id="PF08240">
    <property type="entry name" value="ADH_N"/>
    <property type="match status" value="1"/>
</dbReference>
<dbReference type="Gene3D" id="3.90.180.10">
    <property type="entry name" value="Medium-chain alcohol dehydrogenases, catalytic domain"/>
    <property type="match status" value="1"/>
</dbReference>
<evidence type="ECO:0000256" key="2">
    <source>
        <dbReference type="ARBA" id="ARBA00008072"/>
    </source>
</evidence>
<dbReference type="GO" id="GO:0004022">
    <property type="term" value="F:alcohol dehydrogenase (NAD+) activity"/>
    <property type="evidence" value="ECO:0007669"/>
    <property type="project" value="UniProtKB-EC"/>
</dbReference>
<evidence type="ECO:0000256" key="6">
    <source>
        <dbReference type="ARBA" id="ARBA00023002"/>
    </source>
</evidence>
<dbReference type="Proteomes" id="UP000189739">
    <property type="component" value="Unassembled WGS sequence"/>
</dbReference>
<dbReference type="InterPro" id="IPR036291">
    <property type="entry name" value="NAD(P)-bd_dom_sf"/>
</dbReference>
<dbReference type="GO" id="GO:0046872">
    <property type="term" value="F:metal ion binding"/>
    <property type="evidence" value="ECO:0007669"/>
    <property type="project" value="UniProtKB-KW"/>
</dbReference>
<dbReference type="AlphaFoldDB" id="A0A1S9P6S3"/>